<keyword evidence="7 8" id="KW-0472">Membrane</keyword>
<dbReference type="EMBL" id="JBHUJB010000020">
    <property type="protein sequence ID" value="MFD2158040.1"/>
    <property type="molecule type" value="Genomic_DNA"/>
</dbReference>
<sequence>MSAEQVLVLAISAFCLGVSKAGFSGVSLISVFLLAEHFGAKASLGLALPMMLAADLMVYPLFRKYGSWGPVWKFLWPALIGMGVALWGLSALSNEVVRVMIGWIILGMVAIQSFKKWAPKAFDRMAHSHGFGIGAGVCGGVATMMANAAGPIMQLYLLSKKMPKMELIGVGARFFLLVNLLKMPLNAGLDLISWESLRWNAWMLPAIAIGVLLGKKLLVKVPQRAFEAMVVVFSLIAGLRLAFG</sequence>
<reference evidence="10" key="1">
    <citation type="journal article" date="2019" name="Int. J. Syst. Evol. Microbiol.">
        <title>The Global Catalogue of Microorganisms (GCM) 10K type strain sequencing project: providing services to taxonomists for standard genome sequencing and annotation.</title>
        <authorList>
            <consortium name="The Broad Institute Genomics Platform"/>
            <consortium name="The Broad Institute Genome Sequencing Center for Infectious Disease"/>
            <person name="Wu L."/>
            <person name="Ma J."/>
        </authorList>
    </citation>
    <scope>NUCLEOTIDE SEQUENCE [LARGE SCALE GENOMIC DNA]</scope>
    <source>
        <strain evidence="10">CCUG 57942</strain>
    </source>
</reference>
<keyword evidence="5 8" id="KW-0812">Transmembrane</keyword>
<keyword evidence="6 8" id="KW-1133">Transmembrane helix</keyword>
<protein>
    <recommendedName>
        <fullName evidence="8">Probable membrane transporter protein</fullName>
    </recommendedName>
</protein>
<gene>
    <name evidence="9" type="ORF">ACFSW8_03920</name>
</gene>
<feature type="transmembrane region" description="Helical" evidence="8">
    <location>
        <begin position="6"/>
        <end position="35"/>
    </location>
</feature>
<dbReference type="InterPro" id="IPR052017">
    <property type="entry name" value="TSUP"/>
</dbReference>
<dbReference type="Proteomes" id="UP001597389">
    <property type="component" value="Unassembled WGS sequence"/>
</dbReference>
<evidence type="ECO:0000256" key="1">
    <source>
        <dbReference type="ARBA" id="ARBA00004651"/>
    </source>
</evidence>
<evidence type="ECO:0000313" key="9">
    <source>
        <dbReference type="EMBL" id="MFD2158040.1"/>
    </source>
</evidence>
<evidence type="ECO:0000313" key="10">
    <source>
        <dbReference type="Proteomes" id="UP001597389"/>
    </source>
</evidence>
<evidence type="ECO:0000256" key="6">
    <source>
        <dbReference type="ARBA" id="ARBA00022989"/>
    </source>
</evidence>
<name>A0ABW4Z7T7_9BACT</name>
<evidence type="ECO:0000256" key="3">
    <source>
        <dbReference type="ARBA" id="ARBA00022448"/>
    </source>
</evidence>
<feature type="transmembrane region" description="Helical" evidence="8">
    <location>
        <begin position="130"/>
        <end position="153"/>
    </location>
</feature>
<comment type="subcellular location">
    <subcellularLocation>
        <location evidence="1 8">Cell membrane</location>
        <topology evidence="1 8">Multi-pass membrane protein</topology>
    </subcellularLocation>
</comment>
<dbReference type="RefSeq" id="WP_377088789.1">
    <property type="nucleotide sequence ID" value="NZ_JBHSJL010000014.1"/>
</dbReference>
<evidence type="ECO:0000256" key="8">
    <source>
        <dbReference type="RuleBase" id="RU363041"/>
    </source>
</evidence>
<keyword evidence="4 8" id="KW-1003">Cell membrane</keyword>
<accession>A0ABW4Z7T7</accession>
<evidence type="ECO:0000256" key="2">
    <source>
        <dbReference type="ARBA" id="ARBA00009142"/>
    </source>
</evidence>
<dbReference type="PANTHER" id="PTHR30269">
    <property type="entry name" value="TRANSMEMBRANE PROTEIN YFCA"/>
    <property type="match status" value="1"/>
</dbReference>
<dbReference type="InterPro" id="IPR002781">
    <property type="entry name" value="TM_pro_TauE-like"/>
</dbReference>
<organism evidence="9 10">
    <name type="scientific">Rubritalea tangerina</name>
    <dbReference type="NCBI Taxonomy" id="430798"/>
    <lineage>
        <taxon>Bacteria</taxon>
        <taxon>Pseudomonadati</taxon>
        <taxon>Verrucomicrobiota</taxon>
        <taxon>Verrucomicrobiia</taxon>
        <taxon>Verrucomicrobiales</taxon>
        <taxon>Rubritaleaceae</taxon>
        <taxon>Rubritalea</taxon>
    </lineage>
</organism>
<feature type="transmembrane region" description="Helical" evidence="8">
    <location>
        <begin position="225"/>
        <end position="243"/>
    </location>
</feature>
<comment type="caution">
    <text evidence="9">The sequence shown here is derived from an EMBL/GenBank/DDBJ whole genome shotgun (WGS) entry which is preliminary data.</text>
</comment>
<evidence type="ECO:0000256" key="5">
    <source>
        <dbReference type="ARBA" id="ARBA00022692"/>
    </source>
</evidence>
<dbReference type="PANTHER" id="PTHR30269:SF23">
    <property type="entry name" value="MEMBRANE TRANSPORTER PROTEIN YDHB-RELATED"/>
    <property type="match status" value="1"/>
</dbReference>
<comment type="similarity">
    <text evidence="2 8">Belongs to the 4-toluene sulfonate uptake permease (TSUP) (TC 2.A.102) family.</text>
</comment>
<feature type="transmembrane region" description="Helical" evidence="8">
    <location>
        <begin position="99"/>
        <end position="118"/>
    </location>
</feature>
<feature type="transmembrane region" description="Helical" evidence="8">
    <location>
        <begin position="42"/>
        <end position="62"/>
    </location>
</feature>
<feature type="transmembrane region" description="Helical" evidence="8">
    <location>
        <begin position="165"/>
        <end position="185"/>
    </location>
</feature>
<feature type="transmembrane region" description="Helical" evidence="8">
    <location>
        <begin position="197"/>
        <end position="213"/>
    </location>
</feature>
<evidence type="ECO:0000256" key="7">
    <source>
        <dbReference type="ARBA" id="ARBA00023136"/>
    </source>
</evidence>
<proteinExistence type="inferred from homology"/>
<feature type="transmembrane region" description="Helical" evidence="8">
    <location>
        <begin position="74"/>
        <end position="92"/>
    </location>
</feature>
<dbReference type="Pfam" id="PF01925">
    <property type="entry name" value="TauE"/>
    <property type="match status" value="1"/>
</dbReference>
<keyword evidence="3" id="KW-0813">Transport</keyword>
<evidence type="ECO:0000256" key="4">
    <source>
        <dbReference type="ARBA" id="ARBA00022475"/>
    </source>
</evidence>
<keyword evidence="10" id="KW-1185">Reference proteome</keyword>